<dbReference type="PATRIC" id="fig|1684.5.peg.216"/>
<gene>
    <name evidence="1" type="ORF">JF70_02050</name>
</gene>
<dbReference type="AlphaFoldDB" id="A0A0F4L1K7"/>
<protein>
    <submittedName>
        <fullName evidence="1">Uncharacterized protein</fullName>
    </submittedName>
</protein>
<organism evidence="1 2">
    <name type="scientific">Bifidobacterium mellis</name>
    <dbReference type="NCBI Taxonomy" id="1293823"/>
    <lineage>
        <taxon>Bacteria</taxon>
        <taxon>Bacillati</taxon>
        <taxon>Actinomycetota</taxon>
        <taxon>Actinomycetes</taxon>
        <taxon>Bifidobacteriales</taxon>
        <taxon>Bifidobacteriaceae</taxon>
        <taxon>Bifidobacterium</taxon>
    </lineage>
</organism>
<accession>A0A0F4L1K7</accession>
<comment type="caution">
    <text evidence="1">The sequence shown here is derived from an EMBL/GenBank/DDBJ whole genome shotgun (WGS) entry which is preliminary data.</text>
</comment>
<dbReference type="EMBL" id="JWMF01000003">
    <property type="protein sequence ID" value="KJY52123.1"/>
    <property type="molecule type" value="Genomic_DNA"/>
</dbReference>
<dbReference type="Proteomes" id="UP000033567">
    <property type="component" value="Unassembled WGS sequence"/>
</dbReference>
<reference evidence="1 2" key="1">
    <citation type="submission" date="2014-12" db="EMBL/GenBank/DDBJ databases">
        <title>Comparative genomics of the lactic acid bacteria isolated from the honey bee gut.</title>
        <authorList>
            <person name="Ellegaard K.M."/>
            <person name="Tamarit D."/>
            <person name="Javelind E."/>
            <person name="Olofsson T."/>
            <person name="Andersson S.G."/>
            <person name="Vasquez A."/>
        </authorList>
    </citation>
    <scope>NUCLEOTIDE SEQUENCE [LARGE SCALE GENOMIC DNA]</scope>
    <source>
        <strain evidence="1 2">Bin7</strain>
    </source>
</reference>
<evidence type="ECO:0000313" key="2">
    <source>
        <dbReference type="Proteomes" id="UP000033567"/>
    </source>
</evidence>
<sequence>MYGLELLQGTYQEAVNVFLTKYGGATDDYFSEKSYARFKAGEIKAPTKRKISRTSEGLYCHHIDEDKMIMMASPEFIRYLDIPFDYQRKNRLVYCNLIEHGILHLLIASETCGRGFELGCLPGVGGYVNFIRPNLIQWLIDGVEPKLPWQIACRNAVFMNRHAAKKMIKQMDRFLFDHYPSVTKKELKEGCEAFQY</sequence>
<keyword evidence="2" id="KW-1185">Reference proteome</keyword>
<name>A0A0F4L1K7_9BIFI</name>
<dbReference type="RefSeq" id="WP_045934967.1">
    <property type="nucleotide sequence ID" value="NZ_KQ033885.1"/>
</dbReference>
<proteinExistence type="predicted"/>
<evidence type="ECO:0000313" key="1">
    <source>
        <dbReference type="EMBL" id="KJY52123.1"/>
    </source>
</evidence>